<dbReference type="Gene3D" id="3.30.2350.20">
    <property type="entry name" value="TruD, catalytic domain"/>
    <property type="match status" value="1"/>
</dbReference>
<proteinExistence type="predicted"/>
<gene>
    <name evidence="2" type="ORF">MELLADRAFT_93756</name>
</gene>
<dbReference type="InterPro" id="IPR042214">
    <property type="entry name" value="TruD_catalytic"/>
</dbReference>
<dbReference type="HOGENOM" id="CLU_2705326_0_0_1"/>
<dbReference type="AlphaFoldDB" id="F4S550"/>
<evidence type="ECO:0000313" key="3">
    <source>
        <dbReference type="Proteomes" id="UP000001072"/>
    </source>
</evidence>
<sequence length="73" mass="8294">MHCPQICKNLNMIYMHIYQSYIWSYVLSERVQLYGCESEKPAIEDLPAVTTGGKDIVEVALDGDNKTATREIV</sequence>
<dbReference type="OrthoDB" id="447290at2759"/>
<dbReference type="GO" id="GO:0003723">
    <property type="term" value="F:RNA binding"/>
    <property type="evidence" value="ECO:0007669"/>
    <property type="project" value="InterPro"/>
</dbReference>
<dbReference type="GO" id="GO:0001522">
    <property type="term" value="P:pseudouridine synthesis"/>
    <property type="evidence" value="ECO:0007669"/>
    <property type="project" value="InterPro"/>
</dbReference>
<dbReference type="GO" id="GO:0009982">
    <property type="term" value="F:pseudouridine synthase activity"/>
    <property type="evidence" value="ECO:0007669"/>
    <property type="project" value="InterPro"/>
</dbReference>
<feature type="domain" description="TRUD" evidence="1">
    <location>
        <begin position="1"/>
        <end position="73"/>
    </location>
</feature>
<evidence type="ECO:0000313" key="2">
    <source>
        <dbReference type="EMBL" id="EGG00259.1"/>
    </source>
</evidence>
<name>F4S550_MELLP</name>
<keyword evidence="3" id="KW-1185">Reference proteome</keyword>
<accession>F4S550</accession>
<dbReference type="GeneID" id="18936682"/>
<organism evidence="3">
    <name type="scientific">Melampsora larici-populina (strain 98AG31 / pathotype 3-4-7)</name>
    <name type="common">Poplar leaf rust fungus</name>
    <dbReference type="NCBI Taxonomy" id="747676"/>
    <lineage>
        <taxon>Eukaryota</taxon>
        <taxon>Fungi</taxon>
        <taxon>Dikarya</taxon>
        <taxon>Basidiomycota</taxon>
        <taxon>Pucciniomycotina</taxon>
        <taxon>Pucciniomycetes</taxon>
        <taxon>Pucciniales</taxon>
        <taxon>Melampsoraceae</taxon>
        <taxon>Melampsora</taxon>
    </lineage>
</organism>
<dbReference type="PROSITE" id="PS50984">
    <property type="entry name" value="TRUD"/>
    <property type="match status" value="1"/>
</dbReference>
<protein>
    <recommendedName>
        <fullName evidence="1">TRUD domain-containing protein</fullName>
    </recommendedName>
</protein>
<dbReference type="InterPro" id="IPR011760">
    <property type="entry name" value="PsdUridine_synth_TruD_insert"/>
</dbReference>
<dbReference type="EMBL" id="GL883149">
    <property type="protein sequence ID" value="EGG00259.1"/>
    <property type="molecule type" value="Genomic_DNA"/>
</dbReference>
<dbReference type="KEGG" id="mlr:MELLADRAFT_93756"/>
<dbReference type="InParanoid" id="F4S550"/>
<dbReference type="RefSeq" id="XP_007416458.1">
    <property type="nucleotide sequence ID" value="XM_007416396.1"/>
</dbReference>
<evidence type="ECO:0000259" key="1">
    <source>
        <dbReference type="PROSITE" id="PS50984"/>
    </source>
</evidence>
<reference evidence="3" key="1">
    <citation type="journal article" date="2011" name="Proc. Natl. Acad. Sci. U.S.A.">
        <title>Obligate biotrophy features unraveled by the genomic analysis of rust fungi.</title>
        <authorList>
            <person name="Duplessis S."/>
            <person name="Cuomo C.A."/>
            <person name="Lin Y.-C."/>
            <person name="Aerts A."/>
            <person name="Tisserant E."/>
            <person name="Veneault-Fourrey C."/>
            <person name="Joly D.L."/>
            <person name="Hacquard S."/>
            <person name="Amselem J."/>
            <person name="Cantarel B.L."/>
            <person name="Chiu R."/>
            <person name="Coutinho P.M."/>
            <person name="Feau N."/>
            <person name="Field M."/>
            <person name="Frey P."/>
            <person name="Gelhaye E."/>
            <person name="Goldberg J."/>
            <person name="Grabherr M.G."/>
            <person name="Kodira C.D."/>
            <person name="Kohler A."/>
            <person name="Kuees U."/>
            <person name="Lindquist E.A."/>
            <person name="Lucas S.M."/>
            <person name="Mago R."/>
            <person name="Mauceli E."/>
            <person name="Morin E."/>
            <person name="Murat C."/>
            <person name="Pangilinan J.L."/>
            <person name="Park R."/>
            <person name="Pearson M."/>
            <person name="Quesneville H."/>
            <person name="Rouhier N."/>
            <person name="Sakthikumar S."/>
            <person name="Salamov A.A."/>
            <person name="Schmutz J."/>
            <person name="Selles B."/>
            <person name="Shapiro H."/>
            <person name="Tanguay P."/>
            <person name="Tuskan G.A."/>
            <person name="Henrissat B."/>
            <person name="Van de Peer Y."/>
            <person name="Rouze P."/>
            <person name="Ellis J.G."/>
            <person name="Dodds P.N."/>
            <person name="Schein J.E."/>
            <person name="Zhong S."/>
            <person name="Hamelin R.C."/>
            <person name="Grigoriev I.V."/>
            <person name="Szabo L.J."/>
            <person name="Martin F."/>
        </authorList>
    </citation>
    <scope>NUCLEOTIDE SEQUENCE [LARGE SCALE GENOMIC DNA]</scope>
    <source>
        <strain evidence="3">98AG31 / pathotype 3-4-7</strain>
    </source>
</reference>
<dbReference type="VEuPathDB" id="FungiDB:MELLADRAFT_93756"/>
<dbReference type="Proteomes" id="UP000001072">
    <property type="component" value="Unassembled WGS sequence"/>
</dbReference>